<sequence>MRRKYHLLDVFTQTPLAGNPLAVVSDSGGLDAQRMQKIAAEFNLSETVFLLPPRNPDSAARLRIFTPKAELSFAGHPTIGSAVLLAILRASDASQAQELSLTLEEEIGPVTCSVRRHDGAAGRATFQLPRLPSETGIPASNDRIAAALGLEQEDIGFGAHRPSIYSVGLPFAFIPVAGLATIARARPVPALFEAAFTGLEAAAAYLYTSDTVEAHHAFHARMFAPGLGLAEDPATGSAAAAFAGVIHSFEKPTDGRHAFVIEQGFEMGRPSLISLDVEIAKGALTSASIGGSAVIIGEGFIDL</sequence>
<dbReference type="PANTHER" id="PTHR13774:SF32">
    <property type="entry name" value="ANTISENSE-ENHANCING SEQUENCE 1"/>
    <property type="match status" value="1"/>
</dbReference>
<dbReference type="InterPro" id="IPR003719">
    <property type="entry name" value="Phenazine_PhzF-like"/>
</dbReference>
<evidence type="ECO:0000256" key="1">
    <source>
        <dbReference type="ARBA" id="ARBA00008270"/>
    </source>
</evidence>
<dbReference type="NCBIfam" id="TIGR00654">
    <property type="entry name" value="PhzF_family"/>
    <property type="match status" value="1"/>
</dbReference>
<gene>
    <name evidence="2" type="ORF">RZS28_15095</name>
</gene>
<comment type="similarity">
    <text evidence="1">Belongs to the PhzF family.</text>
</comment>
<protein>
    <submittedName>
        <fullName evidence="2">PhzF family phenazine biosynthesis protein</fullName>
    </submittedName>
</protein>
<dbReference type="Proteomes" id="UP001626536">
    <property type="component" value="Chromosome"/>
</dbReference>
<reference evidence="2 3" key="1">
    <citation type="submission" date="2023-10" db="EMBL/GenBank/DDBJ databases">
        <title>Novel methanotroph of the genus Methylocapsa from a subarctic wetland.</title>
        <authorList>
            <person name="Belova S.E."/>
            <person name="Oshkin I.Y."/>
            <person name="Miroshnikov K."/>
            <person name="Dedysh S.N."/>
        </authorList>
    </citation>
    <scope>NUCLEOTIDE SEQUENCE [LARGE SCALE GENOMIC DNA]</scope>
    <source>
        <strain evidence="2 3">RX1</strain>
    </source>
</reference>
<proteinExistence type="inferred from homology"/>
<dbReference type="PANTHER" id="PTHR13774">
    <property type="entry name" value="PHENAZINE BIOSYNTHESIS PROTEIN"/>
    <property type="match status" value="1"/>
</dbReference>
<dbReference type="Gene3D" id="3.10.310.10">
    <property type="entry name" value="Diaminopimelate Epimerase, Chain A, domain 1"/>
    <property type="match status" value="2"/>
</dbReference>
<name>A0ABZ0HQR8_9HYPH</name>
<evidence type="ECO:0000313" key="2">
    <source>
        <dbReference type="EMBL" id="WOJ89117.1"/>
    </source>
</evidence>
<dbReference type="Pfam" id="PF02567">
    <property type="entry name" value="PhzC-PhzF"/>
    <property type="match status" value="1"/>
</dbReference>
<dbReference type="SUPFAM" id="SSF54506">
    <property type="entry name" value="Diaminopimelate epimerase-like"/>
    <property type="match status" value="1"/>
</dbReference>
<keyword evidence="3" id="KW-1185">Reference proteome</keyword>
<dbReference type="PIRSF" id="PIRSF016184">
    <property type="entry name" value="PhzC_PhzF"/>
    <property type="match status" value="1"/>
</dbReference>
<evidence type="ECO:0000313" key="3">
    <source>
        <dbReference type="Proteomes" id="UP001626536"/>
    </source>
</evidence>
<dbReference type="RefSeq" id="WP_407338561.1">
    <property type="nucleotide sequence ID" value="NZ_CP136862.1"/>
</dbReference>
<organism evidence="2 3">
    <name type="scientific">Methylocapsa polymorpha</name>
    <dbReference type="NCBI Taxonomy" id="3080828"/>
    <lineage>
        <taxon>Bacteria</taxon>
        <taxon>Pseudomonadati</taxon>
        <taxon>Pseudomonadota</taxon>
        <taxon>Alphaproteobacteria</taxon>
        <taxon>Hyphomicrobiales</taxon>
        <taxon>Beijerinckiaceae</taxon>
        <taxon>Methylocapsa</taxon>
    </lineage>
</organism>
<accession>A0ABZ0HQR8</accession>
<dbReference type="EMBL" id="CP136862">
    <property type="protein sequence ID" value="WOJ89117.1"/>
    <property type="molecule type" value="Genomic_DNA"/>
</dbReference>